<comment type="caution">
    <text evidence="2">The sequence shown here is derived from an EMBL/GenBank/DDBJ whole genome shotgun (WGS) entry which is preliminary data.</text>
</comment>
<reference evidence="2 3" key="1">
    <citation type="journal article" date="2021" name="Elife">
        <title>Chloroplast acquisition without the gene transfer in kleptoplastic sea slugs, Plakobranchus ocellatus.</title>
        <authorList>
            <person name="Maeda T."/>
            <person name="Takahashi S."/>
            <person name="Yoshida T."/>
            <person name="Shimamura S."/>
            <person name="Takaki Y."/>
            <person name="Nagai Y."/>
            <person name="Toyoda A."/>
            <person name="Suzuki Y."/>
            <person name="Arimoto A."/>
            <person name="Ishii H."/>
            <person name="Satoh N."/>
            <person name="Nishiyama T."/>
            <person name="Hasebe M."/>
            <person name="Maruyama T."/>
            <person name="Minagawa J."/>
            <person name="Obokata J."/>
            <person name="Shigenobu S."/>
        </authorList>
    </citation>
    <scope>NUCLEOTIDE SEQUENCE [LARGE SCALE GENOMIC DNA]</scope>
</reference>
<evidence type="ECO:0000313" key="2">
    <source>
        <dbReference type="EMBL" id="GFR90097.1"/>
    </source>
</evidence>
<feature type="compositionally biased region" description="Basic and acidic residues" evidence="1">
    <location>
        <begin position="89"/>
        <end position="98"/>
    </location>
</feature>
<evidence type="ECO:0000256" key="1">
    <source>
        <dbReference type="SAM" id="MobiDB-lite"/>
    </source>
</evidence>
<dbReference type="Proteomes" id="UP000762676">
    <property type="component" value="Unassembled WGS sequence"/>
</dbReference>
<gene>
    <name evidence="2" type="ORF">ElyMa_004295600</name>
</gene>
<organism evidence="2 3">
    <name type="scientific">Elysia marginata</name>
    <dbReference type="NCBI Taxonomy" id="1093978"/>
    <lineage>
        <taxon>Eukaryota</taxon>
        <taxon>Metazoa</taxon>
        <taxon>Spiralia</taxon>
        <taxon>Lophotrochozoa</taxon>
        <taxon>Mollusca</taxon>
        <taxon>Gastropoda</taxon>
        <taxon>Heterobranchia</taxon>
        <taxon>Euthyneura</taxon>
        <taxon>Panpulmonata</taxon>
        <taxon>Sacoglossa</taxon>
        <taxon>Placobranchoidea</taxon>
        <taxon>Plakobranchidae</taxon>
        <taxon>Elysia</taxon>
    </lineage>
</organism>
<accession>A0AAV4GWN0</accession>
<dbReference type="AlphaFoldDB" id="A0AAV4GWN0"/>
<keyword evidence="3" id="KW-1185">Reference proteome</keyword>
<feature type="compositionally biased region" description="Low complexity" evidence="1">
    <location>
        <begin position="74"/>
        <end position="83"/>
    </location>
</feature>
<proteinExistence type="predicted"/>
<name>A0AAV4GWN0_9GAST</name>
<dbReference type="EMBL" id="BMAT01008649">
    <property type="protein sequence ID" value="GFR90097.1"/>
    <property type="molecule type" value="Genomic_DNA"/>
</dbReference>
<evidence type="ECO:0000313" key="3">
    <source>
        <dbReference type="Proteomes" id="UP000762676"/>
    </source>
</evidence>
<sequence>MSDSDCGDCDCGGSDCGDCCCDCNCCGEGCCSVCSALTCSEFLESILECRTCCDDPQQVSNNPALNLSDLDGGSSNSANRSNRPLTYRVDQRQRRDIQHQQTPDCEATDDHGFPPHGGNVAELEDAPAPPPLYNEVIQNQPLPTGFEPDTCIKHQPIYSADPPNRKI</sequence>
<protein>
    <submittedName>
        <fullName evidence="2">Uncharacterized protein</fullName>
    </submittedName>
</protein>
<feature type="region of interest" description="Disordered" evidence="1">
    <location>
        <begin position="64"/>
        <end position="167"/>
    </location>
</feature>